<proteinExistence type="predicted"/>
<comment type="caution">
    <text evidence="1">The sequence shown here is derived from an EMBL/GenBank/DDBJ whole genome shotgun (WGS) entry which is preliminary data.</text>
</comment>
<dbReference type="EMBL" id="MU266380">
    <property type="protein sequence ID" value="KAH7926616.1"/>
    <property type="molecule type" value="Genomic_DNA"/>
</dbReference>
<gene>
    <name evidence="1" type="ORF">BV22DRAFT_345883</name>
</gene>
<evidence type="ECO:0000313" key="2">
    <source>
        <dbReference type="Proteomes" id="UP000790709"/>
    </source>
</evidence>
<dbReference type="Proteomes" id="UP000790709">
    <property type="component" value="Unassembled WGS sequence"/>
</dbReference>
<reference evidence="1" key="1">
    <citation type="journal article" date="2021" name="New Phytol.">
        <title>Evolutionary innovations through gain and loss of genes in the ectomycorrhizal Boletales.</title>
        <authorList>
            <person name="Wu G."/>
            <person name="Miyauchi S."/>
            <person name="Morin E."/>
            <person name="Kuo A."/>
            <person name="Drula E."/>
            <person name="Varga T."/>
            <person name="Kohler A."/>
            <person name="Feng B."/>
            <person name="Cao Y."/>
            <person name="Lipzen A."/>
            <person name="Daum C."/>
            <person name="Hundley H."/>
            <person name="Pangilinan J."/>
            <person name="Johnson J."/>
            <person name="Barry K."/>
            <person name="LaButti K."/>
            <person name="Ng V."/>
            <person name="Ahrendt S."/>
            <person name="Min B."/>
            <person name="Choi I.G."/>
            <person name="Park H."/>
            <person name="Plett J.M."/>
            <person name="Magnuson J."/>
            <person name="Spatafora J.W."/>
            <person name="Nagy L.G."/>
            <person name="Henrissat B."/>
            <person name="Grigoriev I.V."/>
            <person name="Yang Z.L."/>
            <person name="Xu J."/>
            <person name="Martin F.M."/>
        </authorList>
    </citation>
    <scope>NUCLEOTIDE SEQUENCE</scope>
    <source>
        <strain evidence="1">KUC20120723A-06</strain>
    </source>
</reference>
<sequence>MGVAAVAILFYDYLLTIRLECDYVWHSRWTPVKALFFFARYSPFMDTAVGMLYRVSGNLDGGTCRSFMAVEAWVYGFAFQLTDIVLAIRTWAVYGQSRKVAALLLGLYACTLATVIYVTFTYVKSLTFAPDFEDSCIPSQGGAILIADWIVFAIVQGVCFILMARKAYQVFKREQGSTNLYHTVLQDGVVYYAVIFLLSLLNVVVVATQPEILDLLLTTPVRVIHSVVAGRIILHIRQVGAGGPGDAFTQPPATLSALVFLNRTAEVHGGVSQADEQGAQKVWTGAGAAETGRWADRRSHTGHSDSVDA</sequence>
<protein>
    <submittedName>
        <fullName evidence="1">Uncharacterized protein</fullName>
    </submittedName>
</protein>
<keyword evidence="2" id="KW-1185">Reference proteome</keyword>
<name>A0ACB8BL46_9AGAM</name>
<accession>A0ACB8BL46</accession>
<evidence type="ECO:0000313" key="1">
    <source>
        <dbReference type="EMBL" id="KAH7926616.1"/>
    </source>
</evidence>
<organism evidence="1 2">
    <name type="scientific">Leucogyrophana mollusca</name>
    <dbReference type="NCBI Taxonomy" id="85980"/>
    <lineage>
        <taxon>Eukaryota</taxon>
        <taxon>Fungi</taxon>
        <taxon>Dikarya</taxon>
        <taxon>Basidiomycota</taxon>
        <taxon>Agaricomycotina</taxon>
        <taxon>Agaricomycetes</taxon>
        <taxon>Agaricomycetidae</taxon>
        <taxon>Boletales</taxon>
        <taxon>Boletales incertae sedis</taxon>
        <taxon>Leucogyrophana</taxon>
    </lineage>
</organism>